<organism evidence="1 2">
    <name type="scientific">Dermacentor silvarum</name>
    <name type="common">Tick</name>
    <dbReference type="NCBI Taxonomy" id="543639"/>
    <lineage>
        <taxon>Eukaryota</taxon>
        <taxon>Metazoa</taxon>
        <taxon>Ecdysozoa</taxon>
        <taxon>Arthropoda</taxon>
        <taxon>Chelicerata</taxon>
        <taxon>Arachnida</taxon>
        <taxon>Acari</taxon>
        <taxon>Parasitiformes</taxon>
        <taxon>Ixodida</taxon>
        <taxon>Ixodoidea</taxon>
        <taxon>Ixodidae</taxon>
        <taxon>Rhipicephalinae</taxon>
        <taxon>Dermacentor</taxon>
    </lineage>
</organism>
<reference evidence="1" key="1">
    <citation type="submission" date="2020-05" db="EMBL/GenBank/DDBJ databases">
        <title>Large-scale comparative analyses of tick genomes elucidate their genetic diversity and vector capacities.</title>
        <authorList>
            <person name="Jia N."/>
            <person name="Wang J."/>
            <person name="Shi W."/>
            <person name="Du L."/>
            <person name="Sun Y."/>
            <person name="Zhan W."/>
            <person name="Jiang J."/>
            <person name="Wang Q."/>
            <person name="Zhang B."/>
            <person name="Ji P."/>
            <person name="Sakyi L.B."/>
            <person name="Cui X."/>
            <person name="Yuan T."/>
            <person name="Jiang B."/>
            <person name="Yang W."/>
            <person name="Lam T.T.-Y."/>
            <person name="Chang Q."/>
            <person name="Ding S."/>
            <person name="Wang X."/>
            <person name="Zhu J."/>
            <person name="Ruan X."/>
            <person name="Zhao L."/>
            <person name="Wei J."/>
            <person name="Que T."/>
            <person name="Du C."/>
            <person name="Cheng J."/>
            <person name="Dai P."/>
            <person name="Han X."/>
            <person name="Huang E."/>
            <person name="Gao Y."/>
            <person name="Liu J."/>
            <person name="Shao H."/>
            <person name="Ye R."/>
            <person name="Li L."/>
            <person name="Wei W."/>
            <person name="Wang X."/>
            <person name="Wang C."/>
            <person name="Yang T."/>
            <person name="Huo Q."/>
            <person name="Li W."/>
            <person name="Guo W."/>
            <person name="Chen H."/>
            <person name="Zhou L."/>
            <person name="Ni X."/>
            <person name="Tian J."/>
            <person name="Zhou Y."/>
            <person name="Sheng Y."/>
            <person name="Liu T."/>
            <person name="Pan Y."/>
            <person name="Xia L."/>
            <person name="Li J."/>
            <person name="Zhao F."/>
            <person name="Cao W."/>
        </authorList>
    </citation>
    <scope>NUCLEOTIDE SEQUENCE</scope>
    <source>
        <strain evidence="1">Dsil-2018</strain>
    </source>
</reference>
<evidence type="ECO:0000313" key="2">
    <source>
        <dbReference type="Proteomes" id="UP000821865"/>
    </source>
</evidence>
<accession>A0ACB8CR28</accession>
<protein>
    <submittedName>
        <fullName evidence="1">Uncharacterized protein</fullName>
    </submittedName>
</protein>
<evidence type="ECO:0000313" key="1">
    <source>
        <dbReference type="EMBL" id="KAH7949581.1"/>
    </source>
</evidence>
<gene>
    <name evidence="1" type="ORF">HPB49_012410</name>
</gene>
<proteinExistence type="predicted"/>
<dbReference type="Proteomes" id="UP000821865">
    <property type="component" value="Chromosome 5"/>
</dbReference>
<keyword evidence="2" id="KW-1185">Reference proteome</keyword>
<comment type="caution">
    <text evidence="1">The sequence shown here is derived from an EMBL/GenBank/DDBJ whole genome shotgun (WGS) entry which is preliminary data.</text>
</comment>
<dbReference type="EMBL" id="CM023474">
    <property type="protein sequence ID" value="KAH7949581.1"/>
    <property type="molecule type" value="Genomic_DNA"/>
</dbReference>
<sequence length="236" mass="26405">MAGDSSDAAVDVSVIIPVFNGERWIDDCLSSVAQQEFAGTMEVSIYDDSSTDGTAKLLQEWKPKLESRGFFVRISSGDPGSKPRGVGFAKNAAVRQSKGRYLCFQDIDDIMHPSRVQEQFYEATKQLPNTIVGSQYHRLPEGSTERYTLWANTLPLQKLTVQVYTSHGPTVIMPTWFCSRAVFDAVGGFDETGKGTPEDLIFFYKHLDLGGNVVRVEKDLLIYRYHLQQSTFTIAE</sequence>
<name>A0ACB8CR28_DERSI</name>